<feature type="binding site" evidence="6">
    <location>
        <position position="62"/>
    </location>
    <ligand>
        <name>(6R)-10-formyltetrahydrofolate</name>
        <dbReference type="ChEBI" id="CHEBI:195366"/>
    </ligand>
</feature>
<dbReference type="RefSeq" id="WP_411914999.1">
    <property type="nucleotide sequence ID" value="NZ_BAAFSF010000001.1"/>
</dbReference>
<accession>A0ABQ0E0J2</accession>
<protein>
    <recommendedName>
        <fullName evidence="6">Phosphoribosylglycinamide formyltransferase</fullName>
        <ecNumber evidence="6">2.1.2.2</ecNumber>
    </recommendedName>
    <alternativeName>
        <fullName evidence="6">5'-phosphoribosylglycinamide transformylase</fullName>
    </alternativeName>
    <alternativeName>
        <fullName evidence="6">GAR transformylase</fullName>
        <shortName evidence="6">GART</shortName>
    </alternativeName>
</protein>
<feature type="domain" description="Formyl transferase N-terminal" evidence="7">
    <location>
        <begin position="6"/>
        <end position="185"/>
    </location>
</feature>
<comment type="catalytic activity">
    <reaction evidence="5 6">
        <text>N(1)-(5-phospho-beta-D-ribosyl)glycinamide + (6R)-10-formyltetrahydrofolate = N(2)-formyl-N(1)-(5-phospho-beta-D-ribosyl)glycinamide + (6S)-5,6,7,8-tetrahydrofolate + H(+)</text>
        <dbReference type="Rhea" id="RHEA:15053"/>
        <dbReference type="ChEBI" id="CHEBI:15378"/>
        <dbReference type="ChEBI" id="CHEBI:57453"/>
        <dbReference type="ChEBI" id="CHEBI:143788"/>
        <dbReference type="ChEBI" id="CHEBI:147286"/>
        <dbReference type="ChEBI" id="CHEBI:195366"/>
        <dbReference type="EC" id="2.1.2.2"/>
    </reaction>
</comment>
<dbReference type="InterPro" id="IPR004607">
    <property type="entry name" value="GART"/>
</dbReference>
<keyword evidence="9" id="KW-1185">Reference proteome</keyword>
<feature type="binding site" evidence="6">
    <location>
        <begin position="16"/>
        <end position="18"/>
    </location>
    <ligand>
        <name>N(1)-(5-phospho-beta-D-ribosyl)glycinamide</name>
        <dbReference type="ChEBI" id="CHEBI:143788"/>
    </ligand>
</feature>
<dbReference type="EC" id="2.1.2.2" evidence="6"/>
<evidence type="ECO:0000313" key="9">
    <source>
        <dbReference type="Proteomes" id="UP001628220"/>
    </source>
</evidence>
<evidence type="ECO:0000256" key="1">
    <source>
        <dbReference type="ARBA" id="ARBA00005054"/>
    </source>
</evidence>
<evidence type="ECO:0000256" key="2">
    <source>
        <dbReference type="ARBA" id="ARBA00022679"/>
    </source>
</evidence>
<comment type="caution">
    <text evidence="6">Lacks conserved residue(s) required for the propagation of feature annotation.</text>
</comment>
<dbReference type="PANTHER" id="PTHR43369">
    <property type="entry name" value="PHOSPHORIBOSYLGLYCINAMIDE FORMYLTRANSFERASE"/>
    <property type="match status" value="1"/>
</dbReference>
<dbReference type="CDD" id="cd08645">
    <property type="entry name" value="FMT_core_GART"/>
    <property type="match status" value="1"/>
</dbReference>
<dbReference type="PANTHER" id="PTHR43369:SF2">
    <property type="entry name" value="PHOSPHORIBOSYLGLYCINAMIDE FORMYLTRANSFERASE"/>
    <property type="match status" value="1"/>
</dbReference>
<evidence type="ECO:0000256" key="6">
    <source>
        <dbReference type="HAMAP-Rule" id="MF_01930"/>
    </source>
</evidence>
<reference evidence="8 9" key="1">
    <citation type="journal article" date="2025" name="Int. J. Syst. Evol. Microbiol.">
        <title>Desulfovibrio falkowii sp. nov., Porphyromonas miyakawae sp. nov., Mediterraneibacter flintii sp. nov. and Owariibacterium komagatae gen. nov., sp. nov., isolated from human faeces.</title>
        <authorList>
            <person name="Hamaguchi T."/>
            <person name="Ohara M."/>
            <person name="Hisatomi A."/>
            <person name="Sekiguchi K."/>
            <person name="Takeda J.I."/>
            <person name="Ueyama J."/>
            <person name="Ito M."/>
            <person name="Nishiwaki H."/>
            <person name="Ogi T."/>
            <person name="Hirayama M."/>
            <person name="Ohkuma M."/>
            <person name="Sakamoto M."/>
            <person name="Ohno K."/>
        </authorList>
    </citation>
    <scope>NUCLEOTIDE SEQUENCE [LARGE SCALE GENOMIC DNA]</scope>
    <source>
        <strain evidence="8 9">13CB11C</strain>
    </source>
</reference>
<feature type="active site" description="Proton donor" evidence="6">
    <location>
        <position position="107"/>
    </location>
</feature>
<keyword evidence="3 6" id="KW-0658">Purine biosynthesis</keyword>
<comment type="caution">
    <text evidence="8">The sequence shown here is derived from an EMBL/GenBank/DDBJ whole genome shotgun (WGS) entry which is preliminary data.</text>
</comment>
<comment type="pathway">
    <text evidence="1 6">Purine metabolism; IMP biosynthesis via de novo pathway; N(2)-formyl-N(1)-(5-phospho-D-ribosyl)glycinamide from N(1)-(5-phospho-D-ribosyl)glycinamide (10-formyl THF route): step 1/1.</text>
</comment>
<organism evidence="8 9">
    <name type="scientific">Porphyromonas miyakawae</name>
    <dbReference type="NCBI Taxonomy" id="3137470"/>
    <lineage>
        <taxon>Bacteria</taxon>
        <taxon>Pseudomonadati</taxon>
        <taxon>Bacteroidota</taxon>
        <taxon>Bacteroidia</taxon>
        <taxon>Bacteroidales</taxon>
        <taxon>Porphyromonadaceae</taxon>
        <taxon>Porphyromonas</taxon>
    </lineage>
</organism>
<feature type="site" description="Raises pKa of active site His" evidence="6">
    <location>
        <position position="148"/>
    </location>
</feature>
<dbReference type="Gene3D" id="3.40.50.170">
    <property type="entry name" value="Formyl transferase, N-terminal domain"/>
    <property type="match status" value="1"/>
</dbReference>
<sequence>MSVKVKRIAVFVSGHGTNMVNIVHYFDSTEVEVAVVVSDNAQCGAISKANELGIESHVFTKREIKEETNVVTFLQNKQIDFIVLAGFLGQIGSPLIAAYPERIVNIHPALLPKYGGKGMYGDYVHEAVLAAKERRSGITIHLVDEAYDHGTIICQTQCAVLPTDTPESLAQRIHRLEYLYYPLVIKDLLGRIDE</sequence>
<gene>
    <name evidence="6 8" type="primary">purN</name>
    <name evidence="8" type="ORF">Tsumi_02900</name>
</gene>
<evidence type="ECO:0000259" key="7">
    <source>
        <dbReference type="Pfam" id="PF00551"/>
    </source>
</evidence>
<dbReference type="HAMAP" id="MF_01930">
    <property type="entry name" value="PurN"/>
    <property type="match status" value="1"/>
</dbReference>
<keyword evidence="2 6" id="KW-0808">Transferase</keyword>
<dbReference type="PROSITE" id="PS00373">
    <property type="entry name" value="GART"/>
    <property type="match status" value="1"/>
</dbReference>
<dbReference type="InterPro" id="IPR001555">
    <property type="entry name" value="GART_AS"/>
</dbReference>
<dbReference type="InterPro" id="IPR002376">
    <property type="entry name" value="Formyl_transf_N"/>
</dbReference>
<comment type="function">
    <text evidence="6">Catalyzes the transfer of a formyl group from 10-formyltetrahydrofolate to 5-phospho-ribosyl-glycinamide (GAR), producing 5-phospho-ribosyl-N-formylglycinamide (FGAR) and tetrahydrofolate.</text>
</comment>
<evidence type="ECO:0000256" key="3">
    <source>
        <dbReference type="ARBA" id="ARBA00022755"/>
    </source>
</evidence>
<proteinExistence type="inferred from homology"/>
<dbReference type="EMBL" id="BAAFSF010000001">
    <property type="protein sequence ID" value="GAB1251186.1"/>
    <property type="molecule type" value="Genomic_DNA"/>
</dbReference>
<dbReference type="Pfam" id="PF00551">
    <property type="entry name" value="Formyl_trans_N"/>
    <property type="match status" value="1"/>
</dbReference>
<dbReference type="SUPFAM" id="SSF53328">
    <property type="entry name" value="Formyltransferase"/>
    <property type="match status" value="1"/>
</dbReference>
<name>A0ABQ0E0J2_9PORP</name>
<feature type="binding site" evidence="6">
    <location>
        <position position="105"/>
    </location>
    <ligand>
        <name>(6R)-10-formyltetrahydrofolate</name>
        <dbReference type="ChEBI" id="CHEBI:195366"/>
    </ligand>
</feature>
<evidence type="ECO:0000256" key="4">
    <source>
        <dbReference type="ARBA" id="ARBA00038440"/>
    </source>
</evidence>
<dbReference type="InterPro" id="IPR036477">
    <property type="entry name" value="Formyl_transf_N_sf"/>
</dbReference>
<comment type="similarity">
    <text evidence="4 6">Belongs to the GART family.</text>
</comment>
<evidence type="ECO:0000313" key="8">
    <source>
        <dbReference type="EMBL" id="GAB1251186.1"/>
    </source>
</evidence>
<evidence type="ECO:0000256" key="5">
    <source>
        <dbReference type="ARBA" id="ARBA00047664"/>
    </source>
</evidence>
<dbReference type="Proteomes" id="UP001628220">
    <property type="component" value="Unassembled WGS sequence"/>
</dbReference>